<keyword evidence="4" id="KW-0378">Hydrolase</keyword>
<evidence type="ECO:0000256" key="6">
    <source>
        <dbReference type="ARBA" id="ARBA00023295"/>
    </source>
</evidence>
<comment type="similarity">
    <text evidence="2">Belongs to the glycosyl hydrolase 81 family.</text>
</comment>
<protein>
    <recommendedName>
        <fullName evidence="3">glucan endo-1,3-beta-D-glucosidase</fullName>
        <ecNumber evidence="3">3.2.1.39</ecNumber>
    </recommendedName>
</protein>
<keyword evidence="10" id="KW-0732">Signal</keyword>
<feature type="chain" id="PRO_5037549021" description="glucan endo-1,3-beta-D-glucosidase" evidence="10">
    <location>
        <begin position="25"/>
        <end position="1289"/>
    </location>
</feature>
<reference evidence="13" key="2">
    <citation type="submission" date="2020-09" db="EMBL/GenBank/DDBJ databases">
        <authorList>
            <person name="Sun Q."/>
            <person name="Kim S."/>
        </authorList>
    </citation>
    <scope>NUCLEOTIDE SEQUENCE</scope>
    <source>
        <strain evidence="13">KCTC 22169</strain>
    </source>
</reference>
<keyword evidence="7" id="KW-0961">Cell wall biogenesis/degradation</keyword>
<dbReference type="InterPro" id="IPR003961">
    <property type="entry name" value="FN3_dom"/>
</dbReference>
<dbReference type="GO" id="GO:0071555">
    <property type="term" value="P:cell wall organization"/>
    <property type="evidence" value="ECO:0007669"/>
    <property type="project" value="UniProtKB-KW"/>
</dbReference>
<proteinExistence type="inferred from homology"/>
<feature type="region of interest" description="Disordered" evidence="9">
    <location>
        <begin position="921"/>
        <end position="940"/>
    </location>
</feature>
<feature type="domain" description="CBM56" evidence="12">
    <location>
        <begin position="1191"/>
        <end position="1287"/>
    </location>
</feature>
<dbReference type="PROSITE" id="PS52005">
    <property type="entry name" value="CBM56"/>
    <property type="match status" value="2"/>
</dbReference>
<evidence type="ECO:0000313" key="14">
    <source>
        <dbReference type="Proteomes" id="UP000626148"/>
    </source>
</evidence>
<dbReference type="InterPro" id="IPR036116">
    <property type="entry name" value="FN3_sf"/>
</dbReference>
<dbReference type="PANTHER" id="PTHR31983:SF0">
    <property type="entry name" value="GLUCAN ENDO-1,3-BETA-D-GLUCOSIDASE 2"/>
    <property type="match status" value="1"/>
</dbReference>
<dbReference type="InterPro" id="IPR005200">
    <property type="entry name" value="Endo-beta-glucanase"/>
</dbReference>
<keyword evidence="14" id="KW-1185">Reference proteome</keyword>
<keyword evidence="6" id="KW-0326">Glycosidase</keyword>
<dbReference type="Pfam" id="PF22184">
    <property type="entry name" value="CBM_56"/>
    <property type="match status" value="2"/>
</dbReference>
<dbReference type="Proteomes" id="UP000626148">
    <property type="component" value="Unassembled WGS sequence"/>
</dbReference>
<dbReference type="EC" id="3.2.1.39" evidence="3"/>
<feature type="domain" description="Fibronectin type-III" evidence="11">
    <location>
        <begin position="1117"/>
        <end position="1203"/>
    </location>
</feature>
<dbReference type="SUPFAM" id="SSF49265">
    <property type="entry name" value="Fibronectin type III"/>
    <property type="match status" value="2"/>
</dbReference>
<keyword evidence="5" id="KW-0119">Carbohydrate metabolism</keyword>
<dbReference type="RefSeq" id="WP_189611467.1">
    <property type="nucleotide sequence ID" value="NZ_BMXR01000010.1"/>
</dbReference>
<dbReference type="EMBL" id="BMXR01000010">
    <property type="protein sequence ID" value="GGX65971.1"/>
    <property type="molecule type" value="Genomic_DNA"/>
</dbReference>
<evidence type="ECO:0000256" key="2">
    <source>
        <dbReference type="ARBA" id="ARBA00010730"/>
    </source>
</evidence>
<feature type="domain" description="CBM56" evidence="12">
    <location>
        <begin position="1015"/>
        <end position="1102"/>
    </location>
</feature>
<feature type="signal peptide" evidence="10">
    <location>
        <begin position="1"/>
        <end position="24"/>
    </location>
</feature>
<dbReference type="Gene3D" id="2.70.98.30">
    <property type="entry name" value="Golgi alpha-mannosidase II, domain 4"/>
    <property type="match status" value="1"/>
</dbReference>
<evidence type="ECO:0000259" key="11">
    <source>
        <dbReference type="PROSITE" id="PS50853"/>
    </source>
</evidence>
<evidence type="ECO:0000256" key="1">
    <source>
        <dbReference type="ARBA" id="ARBA00000382"/>
    </source>
</evidence>
<dbReference type="InterPro" id="IPR047569">
    <property type="entry name" value="CBM56"/>
</dbReference>
<organism evidence="13 14">
    <name type="scientific">Saccharospirillum salsuginis</name>
    <dbReference type="NCBI Taxonomy" id="418750"/>
    <lineage>
        <taxon>Bacteria</taxon>
        <taxon>Pseudomonadati</taxon>
        <taxon>Pseudomonadota</taxon>
        <taxon>Gammaproteobacteria</taxon>
        <taxon>Oceanospirillales</taxon>
        <taxon>Saccharospirillaceae</taxon>
        <taxon>Saccharospirillum</taxon>
    </lineage>
</organism>
<dbReference type="GO" id="GO:0000272">
    <property type="term" value="P:polysaccharide catabolic process"/>
    <property type="evidence" value="ECO:0007669"/>
    <property type="project" value="UniProtKB-KW"/>
</dbReference>
<dbReference type="GO" id="GO:0042973">
    <property type="term" value="F:glucan endo-1,3-beta-D-glucosidase activity"/>
    <property type="evidence" value="ECO:0007669"/>
    <property type="project" value="UniProtKB-EC"/>
</dbReference>
<evidence type="ECO:0000256" key="7">
    <source>
        <dbReference type="ARBA" id="ARBA00023316"/>
    </source>
</evidence>
<dbReference type="CDD" id="cd00063">
    <property type="entry name" value="FN3"/>
    <property type="match status" value="3"/>
</dbReference>
<dbReference type="Pfam" id="PF17652">
    <property type="entry name" value="Glyco_hydro81C"/>
    <property type="match status" value="1"/>
</dbReference>
<dbReference type="PANTHER" id="PTHR31983">
    <property type="entry name" value="ENDO-1,3(4)-BETA-GLUCANASE 1"/>
    <property type="match status" value="1"/>
</dbReference>
<sequence length="1289" mass="139310">MPTHARRAGVICLIAGLTTTLASAATVPVGQGSIADQPNPEGYTCSIDHGTWIHNAGVVEPAIDGCDEQNGPIGTPTRLYPHLTGPAADQPTGTHRWWGSVAFYGDMPIDDVSKAGYITPDPITARISDRGFRMLGIPGGIEYQNGNSYIYAVPDPFSEVFDGLAIANSQHSQLEASLYDYSDGSVTVEWQDAGTAVMRATFVHGSPYAFVDVLSGDLLLKSKAIEGPEKGIYHQSDNALGVWTDVAGNRNTYLIVGDGPTQFDNTDAQQTRVDNASGRFTIALLPVDEALPDTAMIDQFSAYALNRIDEVRIDYTVDDTTQDVTVQHRYLNQGAPVDTLAGLMPMHWKNAVTPLNSDYHVRSARGVIRFAELSDFQYQLPFVGVLPTLPASDSGSYDPDTLAQLIREFIDQGEANWNTKTDTYWSGKNYGKVAELAALAHSHGLTAEHQALINWLKAELENWFTAETNGEADTTKYFSYDDTWNTLLGYDESFGAQQQLNDHHFHYGYFVRAAAEICRVDKSWCADDAWGPMVDMLIRDYAADRDDPLFPYTRNFDPANGFSWASGHANFALGNNNESTSEAANAYGAIILYGLITGDEDLVDHGIYLHASSTAAYWEYWNNLDRYRGYTGMRDNFPAEYDKMTTSIIWGNGMVFSTWFSGAYAHILGIQGLPLNPLVMHIGQYPDYLEDYVDLGLSESGNGKPSGLPNDQWRDVWWNIWAMTNPEAAIADFNTMNFDYDVEAGETVAHTYHWIHSFNELGHLVSGKGEVTADHPAALVFEKNGQLTYLAYNYSNTPILVSFSDGMAIAVQPNSFGIKHTGDQPDDLEPDTEAPVLEGSISHDALGSTSASLSWPAASDNQGVSDYEVTVSFGPEPTIVTDAPAVNLTGLDPDTAYSVTVLARDAAGNESAVIATDFTTRPADADQPPSEPTGLDSTNITDTGATLTWSAASDDVGVSHYEVVLSESGSIVSVFNPEGTQQVLSGLSADTSYTVSVVAVDTLGQTSTAANLSFTTDSPVVSCTEFCLEEDGDALIVTAKTGDIVDLHFTVNQGAQQNVRMTPVGDDHQYTISNLAEGDVIDYFFTVIDGTAYDTAWDQHVFGGGAIDEPDNEAPTRPGAIKVSDLTHDSARLDWAASTDNVGVDHYEVTIPGRGNFLATSNSLTVDALTPETTYDASVVAVDAAGNVSSSGTTSFATPSEPEQPPCDDVCATEIDGSTLRISVQAGGIADLHYTVNDGGQLNVRMATVEGGHQYDITGLNAGDRVDFFVTVIDGTAYDTPWQEHVFNP</sequence>
<evidence type="ECO:0000256" key="4">
    <source>
        <dbReference type="ARBA" id="ARBA00022801"/>
    </source>
</evidence>
<comment type="catalytic activity">
    <reaction evidence="1">
        <text>Hydrolysis of (1-&gt;3)-beta-D-glucosidic linkages in (1-&gt;3)-beta-D-glucans.</text>
        <dbReference type="EC" id="3.2.1.39"/>
    </reaction>
</comment>
<keyword evidence="8" id="KW-0624">Polysaccharide degradation</keyword>
<evidence type="ECO:0000256" key="5">
    <source>
        <dbReference type="ARBA" id="ARBA00023277"/>
    </source>
</evidence>
<dbReference type="Pfam" id="PF00041">
    <property type="entry name" value="fn3"/>
    <property type="match status" value="3"/>
</dbReference>
<accession>A0A918NE63</accession>
<dbReference type="InterPro" id="IPR013783">
    <property type="entry name" value="Ig-like_fold"/>
</dbReference>
<comment type="caution">
    <text evidence="13">The sequence shown here is derived from an EMBL/GenBank/DDBJ whole genome shotgun (WGS) entry which is preliminary data.</text>
</comment>
<dbReference type="GO" id="GO:0052861">
    <property type="term" value="F:endo-1,3(4)-beta-glucanase activity"/>
    <property type="evidence" value="ECO:0007669"/>
    <property type="project" value="InterPro"/>
</dbReference>
<evidence type="ECO:0000256" key="8">
    <source>
        <dbReference type="ARBA" id="ARBA00023326"/>
    </source>
</evidence>
<evidence type="ECO:0000256" key="9">
    <source>
        <dbReference type="SAM" id="MobiDB-lite"/>
    </source>
</evidence>
<dbReference type="Gene3D" id="2.60.40.10">
    <property type="entry name" value="Immunoglobulins"/>
    <property type="match status" value="3"/>
</dbReference>
<reference evidence="13" key="1">
    <citation type="journal article" date="2014" name="Int. J. Syst. Evol. Microbiol.">
        <title>Complete genome sequence of Corynebacterium casei LMG S-19264T (=DSM 44701T), isolated from a smear-ripened cheese.</title>
        <authorList>
            <consortium name="US DOE Joint Genome Institute (JGI-PGF)"/>
            <person name="Walter F."/>
            <person name="Albersmeier A."/>
            <person name="Kalinowski J."/>
            <person name="Ruckert C."/>
        </authorList>
    </citation>
    <scope>NUCLEOTIDE SEQUENCE</scope>
    <source>
        <strain evidence="13">KCTC 22169</strain>
    </source>
</reference>
<feature type="domain" description="Fibronectin type-III" evidence="11">
    <location>
        <begin position="928"/>
        <end position="1019"/>
    </location>
</feature>
<dbReference type="InterPro" id="IPR040720">
    <property type="entry name" value="GH81_C"/>
</dbReference>
<evidence type="ECO:0000256" key="3">
    <source>
        <dbReference type="ARBA" id="ARBA00012780"/>
    </source>
</evidence>
<evidence type="ECO:0000313" key="13">
    <source>
        <dbReference type="EMBL" id="GGX65971.1"/>
    </source>
</evidence>
<evidence type="ECO:0000259" key="12">
    <source>
        <dbReference type="PROSITE" id="PS52005"/>
    </source>
</evidence>
<dbReference type="GO" id="GO:0030246">
    <property type="term" value="F:carbohydrate binding"/>
    <property type="evidence" value="ECO:0007669"/>
    <property type="project" value="UniProtKB-UniRule"/>
</dbReference>
<dbReference type="PROSITE" id="PS50853">
    <property type="entry name" value="FN3"/>
    <property type="match status" value="3"/>
</dbReference>
<feature type="domain" description="Fibronectin type-III" evidence="11">
    <location>
        <begin position="837"/>
        <end position="923"/>
    </location>
</feature>
<gene>
    <name evidence="13" type="ORF">GCM10007392_36990</name>
</gene>
<name>A0A918NE63_9GAMM</name>
<evidence type="ECO:0000256" key="10">
    <source>
        <dbReference type="SAM" id="SignalP"/>
    </source>
</evidence>
<dbReference type="SMART" id="SM00060">
    <property type="entry name" value="FN3"/>
    <property type="match status" value="4"/>
</dbReference>
<dbReference type="PROSITE" id="PS52008">
    <property type="entry name" value="GH81"/>
    <property type="match status" value="1"/>
</dbReference>